<evidence type="ECO:0000313" key="4">
    <source>
        <dbReference type="Proteomes" id="UP000501705"/>
    </source>
</evidence>
<reference evidence="3 4" key="1">
    <citation type="journal article" date="2019" name="ACS Chem. Biol.">
        <title>Identification and Mobilization of a Cryptic Antibiotic Biosynthesis Gene Locus from a Human-Pathogenic Nocardia Isolate.</title>
        <authorList>
            <person name="Herisse M."/>
            <person name="Ishida K."/>
            <person name="Porter J.L."/>
            <person name="Howden B."/>
            <person name="Hertweck C."/>
            <person name="Stinear T.P."/>
            <person name="Pidot S.J."/>
        </authorList>
    </citation>
    <scope>NUCLEOTIDE SEQUENCE [LARGE SCALE GENOMIC DNA]</scope>
    <source>
        <strain evidence="3 4">AUSMDU00024985</strain>
    </source>
</reference>
<evidence type="ECO:0008006" key="5">
    <source>
        <dbReference type="Google" id="ProtNLM"/>
    </source>
</evidence>
<dbReference type="Proteomes" id="UP000501705">
    <property type="component" value="Chromosome"/>
</dbReference>
<sequence length="267" mass="28693">MTGSGGSGPSRPDEKGWLDQPLTPTAPPQVYPDGTVPPRRAVAWRAPGHGKRHWALMAVAAVAVVGVTAALNTSRTDRATAPAPDLQGFHHVDDLCAITDTAPYLSAGLKLTPTAAAGPKYPLHQTQLHPAVDTMECTIRFSTAGALDRAADSTVRARAVVHKKSDPRPEFTARFETWTQSPLLAHDEITAVRGLGEEAYLVRRKDDRDARPHTVSLAVRHGWTTYEISWSRLSSLPATSAAKPPTTEAAIALLRRTAATTLRVLRA</sequence>
<keyword evidence="2" id="KW-1133">Transmembrane helix</keyword>
<dbReference type="RefSeq" id="WP_167463177.1">
    <property type="nucleotide sequence ID" value="NZ_CP046171.1"/>
</dbReference>
<evidence type="ECO:0000256" key="1">
    <source>
        <dbReference type="SAM" id="MobiDB-lite"/>
    </source>
</evidence>
<keyword evidence="2" id="KW-0812">Transmembrane</keyword>
<name>A0A6G9XT29_NOCBR</name>
<feature type="region of interest" description="Disordered" evidence="1">
    <location>
        <begin position="1"/>
        <end position="37"/>
    </location>
</feature>
<accession>A0A6G9XT29</accession>
<proteinExistence type="predicted"/>
<protein>
    <recommendedName>
        <fullName evidence="5">DUF3558 domain-containing protein</fullName>
    </recommendedName>
</protein>
<feature type="transmembrane region" description="Helical" evidence="2">
    <location>
        <begin position="54"/>
        <end position="71"/>
    </location>
</feature>
<dbReference type="AlphaFoldDB" id="A0A6G9XT29"/>
<keyword evidence="2" id="KW-0472">Membrane</keyword>
<dbReference type="EMBL" id="CP046171">
    <property type="protein sequence ID" value="QIS04056.1"/>
    <property type="molecule type" value="Genomic_DNA"/>
</dbReference>
<evidence type="ECO:0000256" key="2">
    <source>
        <dbReference type="SAM" id="Phobius"/>
    </source>
</evidence>
<gene>
    <name evidence="3" type="ORF">F5X71_18525</name>
</gene>
<evidence type="ECO:0000313" key="3">
    <source>
        <dbReference type="EMBL" id="QIS04056.1"/>
    </source>
</evidence>
<organism evidence="3 4">
    <name type="scientific">Nocardia brasiliensis</name>
    <dbReference type="NCBI Taxonomy" id="37326"/>
    <lineage>
        <taxon>Bacteria</taxon>
        <taxon>Bacillati</taxon>
        <taxon>Actinomycetota</taxon>
        <taxon>Actinomycetes</taxon>
        <taxon>Mycobacteriales</taxon>
        <taxon>Nocardiaceae</taxon>
        <taxon>Nocardia</taxon>
    </lineage>
</organism>